<dbReference type="InterPro" id="IPR000634">
    <property type="entry name" value="Ser/Thr_deHydtase_PyrdxlP-BS"/>
</dbReference>
<dbReference type="PANTHER" id="PTHR48078:SF2">
    <property type="entry name" value="CATABOLIC L-SERINE_THREONINE DEHYDRATASE"/>
    <property type="match status" value="1"/>
</dbReference>
<comment type="catalytic activity">
    <reaction evidence="6">
        <text>L-serine = pyruvate + NH4(+)</text>
        <dbReference type="Rhea" id="RHEA:19169"/>
        <dbReference type="ChEBI" id="CHEBI:15361"/>
        <dbReference type="ChEBI" id="CHEBI:28938"/>
        <dbReference type="ChEBI" id="CHEBI:33384"/>
        <dbReference type="EC" id="4.3.1.17"/>
    </reaction>
</comment>
<dbReference type="EC" id="4.3.1.17" evidence="3"/>
<evidence type="ECO:0000256" key="5">
    <source>
        <dbReference type="ARBA" id="ARBA00023239"/>
    </source>
</evidence>
<keyword evidence="4" id="KW-0663">Pyridoxal phosphate</keyword>
<reference evidence="8 9" key="1">
    <citation type="submission" date="2024-01" db="EMBL/GenBank/DDBJ databases">
        <authorList>
            <consortium name="Genoscope - CEA"/>
            <person name="William W."/>
        </authorList>
    </citation>
    <scope>NUCLEOTIDE SEQUENCE [LARGE SCALE GENOMIC DNA]</scope>
    <source>
        <strain evidence="8 9">29B2s-10</strain>
    </source>
</reference>
<evidence type="ECO:0000313" key="8">
    <source>
        <dbReference type="EMBL" id="CAK7922319.1"/>
    </source>
</evidence>
<comment type="similarity">
    <text evidence="2">Belongs to the serine/threonine dehydratase family.</text>
</comment>
<organism evidence="8 9">
    <name type="scientific">[Candida] anglica</name>
    <dbReference type="NCBI Taxonomy" id="148631"/>
    <lineage>
        <taxon>Eukaryota</taxon>
        <taxon>Fungi</taxon>
        <taxon>Dikarya</taxon>
        <taxon>Ascomycota</taxon>
        <taxon>Saccharomycotina</taxon>
        <taxon>Pichiomycetes</taxon>
        <taxon>Debaryomycetaceae</taxon>
        <taxon>Kurtzmaniella</taxon>
    </lineage>
</organism>
<dbReference type="PANTHER" id="PTHR48078">
    <property type="entry name" value="THREONINE DEHYDRATASE, MITOCHONDRIAL-RELATED"/>
    <property type="match status" value="1"/>
</dbReference>
<keyword evidence="5" id="KW-0456">Lyase</keyword>
<keyword evidence="9" id="KW-1185">Reference proteome</keyword>
<evidence type="ECO:0000256" key="6">
    <source>
        <dbReference type="ARBA" id="ARBA00049406"/>
    </source>
</evidence>
<evidence type="ECO:0000256" key="4">
    <source>
        <dbReference type="ARBA" id="ARBA00022898"/>
    </source>
</evidence>
<evidence type="ECO:0000256" key="1">
    <source>
        <dbReference type="ARBA" id="ARBA00001933"/>
    </source>
</evidence>
<dbReference type="InterPro" id="IPR001926">
    <property type="entry name" value="TrpB-like_PALP"/>
</dbReference>
<evidence type="ECO:0000256" key="3">
    <source>
        <dbReference type="ARBA" id="ARBA00012093"/>
    </source>
</evidence>
<dbReference type="InterPro" id="IPR050147">
    <property type="entry name" value="Ser/Thr_Dehydratase"/>
</dbReference>
<evidence type="ECO:0000313" key="9">
    <source>
        <dbReference type="Proteomes" id="UP001497600"/>
    </source>
</evidence>
<dbReference type="EMBL" id="OZ004260">
    <property type="protein sequence ID" value="CAK7922319.1"/>
    <property type="molecule type" value="Genomic_DNA"/>
</dbReference>
<dbReference type="Pfam" id="PF00291">
    <property type="entry name" value="PALP"/>
    <property type="match status" value="1"/>
</dbReference>
<feature type="domain" description="Tryptophan synthase beta chain-like PALP" evidence="7">
    <location>
        <begin position="16"/>
        <end position="326"/>
    </location>
</feature>
<evidence type="ECO:0000256" key="2">
    <source>
        <dbReference type="ARBA" id="ARBA00010869"/>
    </source>
</evidence>
<dbReference type="Proteomes" id="UP001497600">
    <property type="component" value="Chromosome H"/>
</dbReference>
<evidence type="ECO:0000259" key="7">
    <source>
        <dbReference type="Pfam" id="PF00291"/>
    </source>
</evidence>
<name>A0ABP0ENH3_9ASCO</name>
<gene>
    <name evidence="8" type="primary">SRY1</name>
    <name evidence="8" type="ORF">CAAN4_H25312</name>
</gene>
<dbReference type="InterPro" id="IPR036052">
    <property type="entry name" value="TrpB-like_PALP_sf"/>
</dbReference>
<dbReference type="SUPFAM" id="SSF53686">
    <property type="entry name" value="Tryptophan synthase beta subunit-like PLP-dependent enzymes"/>
    <property type="match status" value="1"/>
</dbReference>
<accession>A0ABP0ENH3</accession>
<protein>
    <recommendedName>
        <fullName evidence="3">L-serine ammonia-lyase</fullName>
        <ecNumber evidence="3">4.3.1.17</ecNumber>
    </recommendedName>
</protein>
<comment type="cofactor">
    <cofactor evidence="1">
        <name>pyridoxal 5'-phosphate</name>
        <dbReference type="ChEBI" id="CHEBI:597326"/>
    </cofactor>
</comment>
<dbReference type="PROSITE" id="PS00165">
    <property type="entry name" value="DEHYDRATASE_SER_THR"/>
    <property type="match status" value="1"/>
</dbReference>
<proteinExistence type="inferred from homology"/>
<dbReference type="Gene3D" id="3.40.50.1100">
    <property type="match status" value="2"/>
</dbReference>
<sequence length="349" mass="38286">MSVSTETSTFLQPWAKTSLVEVTNTLPYKPPCRVFFKNEYEQPSGSFKLRGIGNLVGKSVEEARRQGKDNIQVLASSGGNAGLAAAYASRFYGVPCTVVLPRISKPEVLAKLQEYNAETVVYGKNINEADYYLKNTVMEVYKEKHIIYCHPFDNPLIWEGHSSIIDEISNQLSGSELQKMKSVVCSVGGGGLYNGIVDGLKKNKIDKATSMLLIETNQAPTMTESVNAGQVITLKSVSSLATSLACSYLSPKSLENYVDPNGYKSYIETIDDLETIKALIQFYTQTGIVVEPACGAALSVVYNQIQLLEKNFPLKEDDIIVVVVCGGSCTSIEGLQDFKTLVRRQTQKL</sequence>